<evidence type="ECO:0000256" key="2">
    <source>
        <dbReference type="ARBA" id="ARBA00023125"/>
    </source>
</evidence>
<dbReference type="InterPro" id="IPR050560">
    <property type="entry name" value="MYB_TF"/>
</dbReference>
<accession>A0A4Y7L190</accession>
<feature type="domain" description="HTH myb-type" evidence="5">
    <location>
        <begin position="135"/>
        <end position="190"/>
    </location>
</feature>
<feature type="domain" description="Myb-like" evidence="4">
    <location>
        <begin position="135"/>
        <end position="186"/>
    </location>
</feature>
<feature type="compositionally biased region" description="Low complexity" evidence="3">
    <location>
        <begin position="276"/>
        <end position="293"/>
    </location>
</feature>
<dbReference type="PROSITE" id="PS50090">
    <property type="entry name" value="MYB_LIKE"/>
    <property type="match status" value="2"/>
</dbReference>
<dbReference type="SUPFAM" id="SSF46689">
    <property type="entry name" value="Homeodomain-like"/>
    <property type="match status" value="1"/>
</dbReference>
<proteinExistence type="predicted"/>
<dbReference type="Proteomes" id="UP000316621">
    <property type="component" value="Chromosome 9"/>
</dbReference>
<dbReference type="SMART" id="SM00717">
    <property type="entry name" value="SANT"/>
    <property type="match status" value="2"/>
</dbReference>
<dbReference type="AlphaFoldDB" id="A0A4Y7L190"/>
<dbReference type="PANTHER" id="PTHR45614:SF218">
    <property type="entry name" value="TRANSCRIPTION FACTOR MYB119-RELATED"/>
    <property type="match status" value="1"/>
</dbReference>
<dbReference type="PROSITE" id="PS51294">
    <property type="entry name" value="HTH_MYB"/>
    <property type="match status" value="2"/>
</dbReference>
<dbReference type="FunFam" id="1.10.10.60:FF:000010">
    <property type="entry name" value="Transcriptional activator Myb isoform A"/>
    <property type="match status" value="1"/>
</dbReference>
<keyword evidence="7" id="KW-1185">Reference proteome</keyword>
<dbReference type="EMBL" id="CM010723">
    <property type="protein sequence ID" value="RZC79324.1"/>
    <property type="molecule type" value="Genomic_DNA"/>
</dbReference>
<keyword evidence="2" id="KW-0238">DNA-binding</keyword>
<reference evidence="6 7" key="1">
    <citation type="journal article" date="2018" name="Science">
        <title>The opium poppy genome and morphinan production.</title>
        <authorList>
            <person name="Guo L."/>
            <person name="Winzer T."/>
            <person name="Yang X."/>
            <person name="Li Y."/>
            <person name="Ning Z."/>
            <person name="He Z."/>
            <person name="Teodor R."/>
            <person name="Lu Y."/>
            <person name="Bowser T.A."/>
            <person name="Graham I.A."/>
            <person name="Ye K."/>
        </authorList>
    </citation>
    <scope>NUCLEOTIDE SEQUENCE [LARGE SCALE GENOMIC DNA]</scope>
    <source>
        <strain evidence="7">cv. HN1</strain>
        <tissue evidence="6">Leaves</tissue>
    </source>
</reference>
<evidence type="ECO:0000259" key="4">
    <source>
        <dbReference type="PROSITE" id="PS50090"/>
    </source>
</evidence>
<organism evidence="6 7">
    <name type="scientific">Papaver somniferum</name>
    <name type="common">Opium poppy</name>
    <dbReference type="NCBI Taxonomy" id="3469"/>
    <lineage>
        <taxon>Eukaryota</taxon>
        <taxon>Viridiplantae</taxon>
        <taxon>Streptophyta</taxon>
        <taxon>Embryophyta</taxon>
        <taxon>Tracheophyta</taxon>
        <taxon>Spermatophyta</taxon>
        <taxon>Magnoliopsida</taxon>
        <taxon>Ranunculales</taxon>
        <taxon>Papaveraceae</taxon>
        <taxon>Papaveroideae</taxon>
        <taxon>Papaver</taxon>
    </lineage>
</organism>
<dbReference type="Gramene" id="RZC79324">
    <property type="protein sequence ID" value="RZC79324"/>
    <property type="gene ID" value="C5167_003864"/>
</dbReference>
<dbReference type="InterPro" id="IPR009057">
    <property type="entry name" value="Homeodomain-like_sf"/>
</dbReference>
<evidence type="ECO:0000259" key="5">
    <source>
        <dbReference type="PROSITE" id="PS51294"/>
    </source>
</evidence>
<dbReference type="PANTHER" id="PTHR45614">
    <property type="entry name" value="MYB PROTEIN-RELATED"/>
    <property type="match status" value="1"/>
</dbReference>
<evidence type="ECO:0000256" key="3">
    <source>
        <dbReference type="SAM" id="MobiDB-lite"/>
    </source>
</evidence>
<sequence length="482" mass="53679">MEGNGGGLVYMNSHLLRPTPPPLEAIDRFLWSSSNEKQARINIDNKGFCDQFSSSTSPGGITRTPTCFEHGNGGGFMLPRSAIPDIGLAGGFFANHNGSSQIFTNNNAGSREMDYFGEKKKCFGVEKRAKNGGVSTTLIKGQWTDEEDRLLVDLVKQYGERKWAQIAQKLLGRAGKQCRERWHNHLRPDIKKDTWSEEEELMLVKAHEKIGNRWAEIAKQIPGRTENAIKNHWNATKRRLNSRRKNKKVVGQGRKSQPSILQDYIKTKIITSSVSSIANSTTTSPTGSITHTTNPSDHVNPEPSESSFTDDSSTAFLDHTYNDELQFVQKFFRNLDNEPYSSDGATTTVRSYTHERSFQAGQSPENQMGLDLVSNNTTLSLKIEKCNYLALNNNTATETLHLSSDMQGYQQGTACTSSVPNSTSPSTLYSDTYLSYLLNGGLSAGSSSSLNEDYIDYYQHQPNVCIQQNDQAASWYTVEGYQ</sequence>
<dbReference type="Gene3D" id="1.10.10.60">
    <property type="entry name" value="Homeodomain-like"/>
    <property type="match status" value="2"/>
</dbReference>
<dbReference type="CDD" id="cd00167">
    <property type="entry name" value="SANT"/>
    <property type="match status" value="2"/>
</dbReference>
<name>A0A4Y7L190_PAPSO</name>
<feature type="domain" description="HTH myb-type" evidence="5">
    <location>
        <begin position="191"/>
        <end position="241"/>
    </location>
</feature>
<dbReference type="InterPro" id="IPR001005">
    <property type="entry name" value="SANT/Myb"/>
</dbReference>
<feature type="compositionally biased region" description="Basic residues" evidence="3">
    <location>
        <begin position="238"/>
        <end position="248"/>
    </location>
</feature>
<dbReference type="GO" id="GO:0000981">
    <property type="term" value="F:DNA-binding transcription factor activity, RNA polymerase II-specific"/>
    <property type="evidence" value="ECO:0007669"/>
    <property type="project" value="TreeGrafter"/>
</dbReference>
<keyword evidence="1" id="KW-0677">Repeat</keyword>
<feature type="domain" description="Myb-like" evidence="4">
    <location>
        <begin position="187"/>
        <end position="237"/>
    </location>
</feature>
<gene>
    <name evidence="6" type="ORF">C5167_003864</name>
</gene>
<evidence type="ECO:0000313" key="6">
    <source>
        <dbReference type="EMBL" id="RZC79324.1"/>
    </source>
</evidence>
<feature type="region of interest" description="Disordered" evidence="3">
    <location>
        <begin position="238"/>
        <end position="257"/>
    </location>
</feature>
<feature type="compositionally biased region" description="Polar residues" evidence="3">
    <location>
        <begin position="303"/>
        <end position="313"/>
    </location>
</feature>
<evidence type="ECO:0000256" key="1">
    <source>
        <dbReference type="ARBA" id="ARBA00022737"/>
    </source>
</evidence>
<dbReference type="Pfam" id="PF13921">
    <property type="entry name" value="Myb_DNA-bind_6"/>
    <property type="match status" value="1"/>
</dbReference>
<dbReference type="InterPro" id="IPR017930">
    <property type="entry name" value="Myb_dom"/>
</dbReference>
<protein>
    <submittedName>
        <fullName evidence="6">Uncharacterized protein</fullName>
    </submittedName>
</protein>
<dbReference type="GO" id="GO:0000978">
    <property type="term" value="F:RNA polymerase II cis-regulatory region sequence-specific DNA binding"/>
    <property type="evidence" value="ECO:0007669"/>
    <property type="project" value="TreeGrafter"/>
</dbReference>
<feature type="region of interest" description="Disordered" evidence="3">
    <location>
        <begin position="276"/>
        <end position="313"/>
    </location>
</feature>
<dbReference type="GO" id="GO:0005634">
    <property type="term" value="C:nucleus"/>
    <property type="evidence" value="ECO:0007669"/>
    <property type="project" value="TreeGrafter"/>
</dbReference>
<evidence type="ECO:0000313" key="7">
    <source>
        <dbReference type="Proteomes" id="UP000316621"/>
    </source>
</evidence>